<dbReference type="InterPro" id="IPR024747">
    <property type="entry name" value="Pyridox_Oxase-rel"/>
</dbReference>
<dbReference type="SUPFAM" id="SSF50475">
    <property type="entry name" value="FMN-binding split barrel"/>
    <property type="match status" value="1"/>
</dbReference>
<proteinExistence type="predicted"/>
<sequence length="187" mass="20279">MSVQTTARPTPVGVRTDDEAANPYLASPAPEQPSPAALGVEELSTGECWRLVESTPLARLAVSTPDGQPDVFPINFTVHAGRIYFRSAPGTKLRRLSEDASVAFEVDGADERFHWSVVIHAEAERMDSDDDIVASGVLGLATASPTAKNDYVSLTPVTVTGRRFRRRPERAAHDTKPVVIPHRAPLR</sequence>
<dbReference type="Gene3D" id="2.30.110.10">
    <property type="entry name" value="Electron Transport, Fmn-binding Protein, Chain A"/>
    <property type="match status" value="1"/>
</dbReference>
<dbReference type="Proteomes" id="UP000502498">
    <property type="component" value="Chromosome"/>
</dbReference>
<protein>
    <submittedName>
        <fullName evidence="2">Pyridoxamine 5'-phosphate oxidase family protein</fullName>
    </submittedName>
</protein>
<dbReference type="Pfam" id="PF12900">
    <property type="entry name" value="Pyridox_ox_2"/>
    <property type="match status" value="1"/>
</dbReference>
<feature type="region of interest" description="Disordered" evidence="1">
    <location>
        <begin position="167"/>
        <end position="187"/>
    </location>
</feature>
<feature type="compositionally biased region" description="Low complexity" evidence="1">
    <location>
        <begin position="26"/>
        <end position="36"/>
    </location>
</feature>
<gene>
    <name evidence="2" type="ORF">HQM25_14620</name>
</gene>
<name>A0A7D4UIY6_9MICO</name>
<evidence type="ECO:0000313" key="3">
    <source>
        <dbReference type="Proteomes" id="UP000502498"/>
    </source>
</evidence>
<accession>A0A7D4UIY6</accession>
<evidence type="ECO:0000256" key="1">
    <source>
        <dbReference type="SAM" id="MobiDB-lite"/>
    </source>
</evidence>
<dbReference type="AlphaFoldDB" id="A0A7D4UIY6"/>
<dbReference type="RefSeq" id="WP_172990893.1">
    <property type="nucleotide sequence ID" value="NZ_CP054038.1"/>
</dbReference>
<dbReference type="InterPro" id="IPR012349">
    <property type="entry name" value="Split_barrel_FMN-bd"/>
</dbReference>
<organism evidence="2 3">
    <name type="scientific">Microbacterium hominis</name>
    <dbReference type="NCBI Taxonomy" id="162426"/>
    <lineage>
        <taxon>Bacteria</taxon>
        <taxon>Bacillati</taxon>
        <taxon>Actinomycetota</taxon>
        <taxon>Actinomycetes</taxon>
        <taxon>Micrococcales</taxon>
        <taxon>Microbacteriaceae</taxon>
        <taxon>Microbacterium</taxon>
    </lineage>
</organism>
<evidence type="ECO:0000313" key="2">
    <source>
        <dbReference type="EMBL" id="QKJ20468.1"/>
    </source>
</evidence>
<feature type="region of interest" description="Disordered" evidence="1">
    <location>
        <begin position="1"/>
        <end position="36"/>
    </location>
</feature>
<reference evidence="2 3" key="1">
    <citation type="submission" date="2020-05" db="EMBL/GenBank/DDBJ databases">
        <title>Strain PA2F3 complete genome.</title>
        <authorList>
            <person name="Kim Y.-S."/>
            <person name="Kim S.-J."/>
            <person name="Jung H.-k."/>
            <person name="Kim S.-E."/>
            <person name="Kim K.-H."/>
        </authorList>
    </citation>
    <scope>NUCLEOTIDE SEQUENCE [LARGE SCALE GENOMIC DNA]</scope>
    <source>
        <strain evidence="2 3">PA2F3</strain>
    </source>
</reference>
<dbReference type="EMBL" id="CP054038">
    <property type="protein sequence ID" value="QKJ20468.1"/>
    <property type="molecule type" value="Genomic_DNA"/>
</dbReference>